<comment type="similarity">
    <text evidence="2">Belongs to the TRAFAC class myosin-kinesin ATPase superfamily. Kinesin family.</text>
</comment>
<dbReference type="InterPro" id="IPR001752">
    <property type="entry name" value="Kinesin_motor_dom"/>
</dbReference>
<feature type="coiled-coil region" evidence="3">
    <location>
        <begin position="63"/>
        <end position="90"/>
    </location>
</feature>
<evidence type="ECO:0000256" key="1">
    <source>
        <dbReference type="ARBA" id="ARBA00023175"/>
    </source>
</evidence>
<dbReference type="GO" id="GO:0005524">
    <property type="term" value="F:ATP binding"/>
    <property type="evidence" value="ECO:0007669"/>
    <property type="project" value="UniProtKB-UniRule"/>
</dbReference>
<dbReference type="GO" id="GO:0015630">
    <property type="term" value="C:microtubule cytoskeleton"/>
    <property type="evidence" value="ECO:0007669"/>
    <property type="project" value="TreeGrafter"/>
</dbReference>
<evidence type="ECO:0000313" key="6">
    <source>
        <dbReference type="EMBL" id="MBA0716355.1"/>
    </source>
</evidence>
<accession>A0A7J8ZX64</accession>
<dbReference type="InterPro" id="IPR036961">
    <property type="entry name" value="Kinesin_motor_dom_sf"/>
</dbReference>
<keyword evidence="1 2" id="KW-0505">Motor protein</keyword>
<protein>
    <recommendedName>
        <fullName evidence="5">Kinesin motor domain-containing protein</fullName>
    </recommendedName>
</protein>
<dbReference type="SUPFAM" id="SSF52540">
    <property type="entry name" value="P-loop containing nucleoside triphosphate hydrolases"/>
    <property type="match status" value="1"/>
</dbReference>
<dbReference type="GO" id="GO:0007018">
    <property type="term" value="P:microtubule-based movement"/>
    <property type="evidence" value="ECO:0007669"/>
    <property type="project" value="InterPro"/>
</dbReference>
<keyword evidence="2" id="KW-0547">Nucleotide-binding</keyword>
<dbReference type="Gene3D" id="3.40.850.10">
    <property type="entry name" value="Kinesin motor domain"/>
    <property type="match status" value="1"/>
</dbReference>
<dbReference type="EMBL" id="JABEZV010000007">
    <property type="protein sequence ID" value="MBA0716355.1"/>
    <property type="molecule type" value="Genomic_DNA"/>
</dbReference>
<organism evidence="6 7">
    <name type="scientific">Gossypium laxum</name>
    <dbReference type="NCBI Taxonomy" id="34288"/>
    <lineage>
        <taxon>Eukaryota</taxon>
        <taxon>Viridiplantae</taxon>
        <taxon>Streptophyta</taxon>
        <taxon>Embryophyta</taxon>
        <taxon>Tracheophyta</taxon>
        <taxon>Spermatophyta</taxon>
        <taxon>Magnoliopsida</taxon>
        <taxon>eudicotyledons</taxon>
        <taxon>Gunneridae</taxon>
        <taxon>Pentapetalae</taxon>
        <taxon>rosids</taxon>
        <taxon>malvids</taxon>
        <taxon>Malvales</taxon>
        <taxon>Malvaceae</taxon>
        <taxon>Malvoideae</taxon>
        <taxon>Gossypium</taxon>
    </lineage>
</organism>
<feature type="compositionally biased region" description="Low complexity" evidence="4">
    <location>
        <begin position="599"/>
        <end position="611"/>
    </location>
</feature>
<feature type="coiled-coil region" evidence="3">
    <location>
        <begin position="432"/>
        <end position="466"/>
    </location>
</feature>
<feature type="region of interest" description="Disordered" evidence="4">
    <location>
        <begin position="1"/>
        <end position="45"/>
    </location>
</feature>
<dbReference type="SMART" id="SM00129">
    <property type="entry name" value="KISc"/>
    <property type="match status" value="1"/>
</dbReference>
<proteinExistence type="inferred from homology"/>
<dbReference type="AlphaFoldDB" id="A0A7J8ZX64"/>
<name>A0A7J8ZX64_9ROSI</name>
<dbReference type="GO" id="GO:0003777">
    <property type="term" value="F:microtubule motor activity"/>
    <property type="evidence" value="ECO:0007669"/>
    <property type="project" value="InterPro"/>
</dbReference>
<keyword evidence="3" id="KW-0175">Coiled coil</keyword>
<evidence type="ECO:0000259" key="5">
    <source>
        <dbReference type="PROSITE" id="PS50067"/>
    </source>
</evidence>
<dbReference type="InterPro" id="IPR027417">
    <property type="entry name" value="P-loop_NTPase"/>
</dbReference>
<evidence type="ECO:0000256" key="3">
    <source>
        <dbReference type="SAM" id="Coils"/>
    </source>
</evidence>
<dbReference type="GO" id="GO:0008017">
    <property type="term" value="F:microtubule binding"/>
    <property type="evidence" value="ECO:0007669"/>
    <property type="project" value="InterPro"/>
</dbReference>
<keyword evidence="7" id="KW-1185">Reference proteome</keyword>
<dbReference type="PANTHER" id="PTHR47972:SF9">
    <property type="entry name" value="KINESIN-LIKE PROTEIN KIN-14U"/>
    <property type="match status" value="1"/>
</dbReference>
<dbReference type="InterPro" id="IPR027640">
    <property type="entry name" value="Kinesin-like_fam"/>
</dbReference>
<dbReference type="PANTHER" id="PTHR47972">
    <property type="entry name" value="KINESIN-LIKE PROTEIN KLP-3"/>
    <property type="match status" value="1"/>
</dbReference>
<gene>
    <name evidence="6" type="ORF">Golax_015191</name>
</gene>
<dbReference type="PROSITE" id="PS50067">
    <property type="entry name" value="KINESIN_MOTOR_2"/>
    <property type="match status" value="1"/>
</dbReference>
<evidence type="ECO:0000256" key="2">
    <source>
        <dbReference type="PROSITE-ProRule" id="PRU00283"/>
    </source>
</evidence>
<feature type="domain" description="Kinesin motor" evidence="5">
    <location>
        <begin position="104"/>
        <end position="421"/>
    </location>
</feature>
<dbReference type="PRINTS" id="PR00380">
    <property type="entry name" value="KINESINHEAVY"/>
</dbReference>
<evidence type="ECO:0000313" key="7">
    <source>
        <dbReference type="Proteomes" id="UP000593574"/>
    </source>
</evidence>
<sequence length="635" mass="71157">MLISSETEEITLPSTEVKECSTSSPVGSNPDSLNGLPPPPDLPDSPSLSTIFCDVNVVPEHEKSQLEQSIHKLQGEIAELRLMLRSIDEKRRETLNKIIDIKGSIRVFCRVRPFLWTDKRRTPEPILSELDRVIITSSGSRKEFGFDKIFHQEANQDDVFVDVEPILRSALDGHNVSILAYGQTGTGKTFTMDGTTVQPGIVPRALKELFQQVSSDKSFSYTFSMSMLEVYMGNLRDLLASKPALRTNETVSRCNLNIQTDPKGSVEIEGLTQVEIPDFAKARWWYTKGRRARSTSWTNVNEASSSLTRIVISRRGDTPEAKPKISKLWMVDLGGSERLLKTGATGQTLDEGRAINLSLSALGDVIAALRRKKGHVPYRQVLGFKYGVGSKVLMLVHISPCQEDLEETICSLSFAKRAKAVDSSRGLPEDLKKLREKRISELEDNMREVEEECQKLANQISKAEFLLSENRKLYSTAYGVPDESAEKNPENHEEDAKTRVIETPRVTQKPIQQSIHRSLPRFMSSTVASRERQSAAEKDIVTRARTFRPRARSSTQLSGFQSLSFSDNRFGSLLRHSVKNSRFKDTNGPAIESPKCNDSSSLKTTSLSRSKVVTSSDPNLRVKLGHHRRRMSDFV</sequence>
<reference evidence="6 7" key="1">
    <citation type="journal article" date="2019" name="Genome Biol. Evol.">
        <title>Insights into the evolution of the New World diploid cottons (Gossypium, subgenus Houzingenia) based on genome sequencing.</title>
        <authorList>
            <person name="Grover C.E."/>
            <person name="Arick M.A. 2nd"/>
            <person name="Thrash A."/>
            <person name="Conover J.L."/>
            <person name="Sanders W.S."/>
            <person name="Peterson D.G."/>
            <person name="Frelichowski J.E."/>
            <person name="Scheffler J.A."/>
            <person name="Scheffler B.E."/>
            <person name="Wendel J.F."/>
        </authorList>
    </citation>
    <scope>NUCLEOTIDE SEQUENCE [LARGE SCALE GENOMIC DNA]</scope>
    <source>
        <strain evidence="6">4</strain>
        <tissue evidence="6">Leaf</tissue>
    </source>
</reference>
<feature type="binding site" evidence="2">
    <location>
        <begin position="182"/>
        <end position="189"/>
    </location>
    <ligand>
        <name>ATP</name>
        <dbReference type="ChEBI" id="CHEBI:30616"/>
    </ligand>
</feature>
<comment type="caution">
    <text evidence="6">The sequence shown here is derived from an EMBL/GenBank/DDBJ whole genome shotgun (WGS) entry which is preliminary data.</text>
</comment>
<dbReference type="Proteomes" id="UP000593574">
    <property type="component" value="Unassembled WGS sequence"/>
</dbReference>
<keyword evidence="2" id="KW-0067">ATP-binding</keyword>
<evidence type="ECO:0000256" key="4">
    <source>
        <dbReference type="SAM" id="MobiDB-lite"/>
    </source>
</evidence>
<dbReference type="Pfam" id="PF00225">
    <property type="entry name" value="Kinesin"/>
    <property type="match status" value="1"/>
</dbReference>
<feature type="region of interest" description="Disordered" evidence="4">
    <location>
        <begin position="582"/>
        <end position="619"/>
    </location>
</feature>